<reference evidence="1" key="1">
    <citation type="journal article" date="2015" name="Nature">
        <title>Complex archaea that bridge the gap between prokaryotes and eukaryotes.</title>
        <authorList>
            <person name="Spang A."/>
            <person name="Saw J.H."/>
            <person name="Jorgensen S.L."/>
            <person name="Zaremba-Niedzwiedzka K."/>
            <person name="Martijn J."/>
            <person name="Lind A.E."/>
            <person name="van Eijk R."/>
            <person name="Schleper C."/>
            <person name="Guy L."/>
            <person name="Ettema T.J."/>
        </authorList>
    </citation>
    <scope>NUCLEOTIDE SEQUENCE</scope>
</reference>
<accession>A0A0F9BVG1</accession>
<sequence length="424" mass="48749">VDQVVRYAEVYFNKKELSMGKARERHELAYPTYDDANIIDETMRTIFPFWTYESFRWQWLPRTYLRTPGTATTVGRYMDYSDQGYIAIPGTNIQINIARGSIFMGGFRRLYMKDYPEYYDAFPGMEAIDYIGRLGFYPGAQIMLPIAIWGAAGDKQPHLLEVAPAWVKSTLDAARGIAPEAAGKVIDHFFPDRMKDYYTMLTLADQGEDAQDLWRKKQPGNIGLTPEEEKLWLRAEAKAIGWKGVLFEQTGMLRLRPDEYTQLNLDMMGLIEEMTGVPVEVQGEIRRRTPVTGKRFADYFFLSELQRKIVYNSEAYRRYQGIVTPLFPSAWQEEDVRTADYYDKVETLFEDARHKGIFDEQGNLTQQSIADITQQWVDGVIGPDQWSINHGDALAHASAAALEMGKLVYPDVPKTLDEREARLK</sequence>
<feature type="non-terminal residue" evidence="1">
    <location>
        <position position="424"/>
    </location>
</feature>
<protein>
    <submittedName>
        <fullName evidence="1">Uncharacterized protein</fullName>
    </submittedName>
</protein>
<organism evidence="1">
    <name type="scientific">marine sediment metagenome</name>
    <dbReference type="NCBI Taxonomy" id="412755"/>
    <lineage>
        <taxon>unclassified sequences</taxon>
        <taxon>metagenomes</taxon>
        <taxon>ecological metagenomes</taxon>
    </lineage>
</organism>
<evidence type="ECO:0000313" key="1">
    <source>
        <dbReference type="EMBL" id="KKK88376.1"/>
    </source>
</evidence>
<gene>
    <name evidence="1" type="ORF">LCGC14_2743790</name>
</gene>
<comment type="caution">
    <text evidence="1">The sequence shown here is derived from an EMBL/GenBank/DDBJ whole genome shotgun (WGS) entry which is preliminary data.</text>
</comment>
<name>A0A0F9BVG1_9ZZZZ</name>
<feature type="non-terminal residue" evidence="1">
    <location>
        <position position="1"/>
    </location>
</feature>
<dbReference type="AlphaFoldDB" id="A0A0F9BVG1"/>
<proteinExistence type="predicted"/>
<dbReference type="EMBL" id="LAZR01049979">
    <property type="protein sequence ID" value="KKK88376.1"/>
    <property type="molecule type" value="Genomic_DNA"/>
</dbReference>